<organism evidence="1 2">
    <name type="scientific">Macrococcoides caseolyticum</name>
    <dbReference type="NCBI Taxonomy" id="69966"/>
    <lineage>
        <taxon>Bacteria</taxon>
        <taxon>Bacillati</taxon>
        <taxon>Bacillota</taxon>
        <taxon>Bacilli</taxon>
        <taxon>Bacillales</taxon>
        <taxon>Staphylococcaceae</taxon>
        <taxon>Macrococcoides</taxon>
    </lineage>
</organism>
<reference evidence="1 2" key="1">
    <citation type="submission" date="2017-12" db="EMBL/GenBank/DDBJ databases">
        <title>Genomics of Macrococcus caseolyticus.</title>
        <authorList>
            <person name="MacFadyen A.C."/>
            <person name="Paterson G.K."/>
        </authorList>
    </citation>
    <scope>NUCLEOTIDE SEQUENCE [LARGE SCALE GENOMIC DNA]</scope>
    <source>
        <strain evidence="1 2">5788_EF188</strain>
    </source>
</reference>
<protein>
    <submittedName>
        <fullName evidence="1">Carboxylesterase</fullName>
    </submittedName>
</protein>
<comment type="caution">
    <text evidence="1">The sequence shown here is derived from an EMBL/GenBank/DDBJ whole genome shotgun (WGS) entry which is preliminary data.</text>
</comment>
<feature type="non-terminal residue" evidence="1">
    <location>
        <position position="96"/>
    </location>
</feature>
<dbReference type="SUPFAM" id="SSF53474">
    <property type="entry name" value="alpha/beta-Hydrolases"/>
    <property type="match status" value="1"/>
</dbReference>
<dbReference type="Gene3D" id="3.40.50.1820">
    <property type="entry name" value="alpha/beta hydrolase"/>
    <property type="match status" value="1"/>
</dbReference>
<evidence type="ECO:0000313" key="2">
    <source>
        <dbReference type="Proteomes" id="UP000233482"/>
    </source>
</evidence>
<dbReference type="RefSeq" id="WP_414738829.1">
    <property type="nucleotide sequence ID" value="NZ_PIXC01000058.1"/>
</dbReference>
<sequence length="96" mass="11105">MLNLKESRHMYLKVEERAVLLLHSFTGTTRDVKDLAYNLNKQGFACYVPAYKGHGLSIEAFLGYQIDDWWNQVLRSYQFLIDEGYEEINVLGVSLG</sequence>
<dbReference type="AlphaFoldDB" id="A0A855GD96"/>
<gene>
    <name evidence="1" type="ORF">CW686_11545</name>
</gene>
<proteinExistence type="predicted"/>
<name>A0A855GD96_9STAP</name>
<accession>A0A855GD96</accession>
<evidence type="ECO:0000313" key="1">
    <source>
        <dbReference type="EMBL" id="PKE25211.1"/>
    </source>
</evidence>
<dbReference type="InterPro" id="IPR029058">
    <property type="entry name" value="AB_hydrolase_fold"/>
</dbReference>
<dbReference type="EMBL" id="PIXC01000058">
    <property type="protein sequence ID" value="PKE25211.1"/>
    <property type="molecule type" value="Genomic_DNA"/>
</dbReference>
<dbReference type="Proteomes" id="UP000233482">
    <property type="component" value="Unassembled WGS sequence"/>
</dbReference>